<gene>
    <name evidence="10" type="ORF">F0238_11940</name>
    <name evidence="9" type="ORF">TW71_01360</name>
</gene>
<dbReference type="GO" id="GO:0005886">
    <property type="term" value="C:plasma membrane"/>
    <property type="evidence" value="ECO:0007669"/>
    <property type="project" value="UniProtKB-SubCell"/>
</dbReference>
<keyword evidence="3 7" id="KW-0812">Transmembrane</keyword>
<evidence type="ECO:0000313" key="10">
    <source>
        <dbReference type="EMBL" id="NOJ23438.1"/>
    </source>
</evidence>
<name>A0A837GAN8_9VIBR</name>
<reference evidence="9" key="1">
    <citation type="journal article" date="2015" name="BMC Genomics">
        <title>Genome mining reveals unlocked bioactive potential of marine Gram-negative bacteria.</title>
        <authorList>
            <person name="Machado H."/>
            <person name="Sonnenschein E.C."/>
            <person name="Melchiorsen J."/>
            <person name="Gram L."/>
        </authorList>
    </citation>
    <scope>NUCLEOTIDE SEQUENCE</scope>
    <source>
        <strain evidence="9">S2052</strain>
    </source>
</reference>
<keyword evidence="6" id="KW-0813">Transport</keyword>
<dbReference type="Pfam" id="PF01618">
    <property type="entry name" value="MotA_ExbB"/>
    <property type="match status" value="1"/>
</dbReference>
<evidence type="ECO:0000256" key="1">
    <source>
        <dbReference type="ARBA" id="ARBA00004651"/>
    </source>
</evidence>
<dbReference type="PANTHER" id="PTHR30625">
    <property type="entry name" value="PROTEIN TOLQ"/>
    <property type="match status" value="1"/>
</dbReference>
<dbReference type="InterPro" id="IPR002898">
    <property type="entry name" value="MotA_ExbB_proton_chnl"/>
</dbReference>
<feature type="domain" description="MotA/TolQ/ExbB proton channel" evidence="8">
    <location>
        <begin position="72"/>
        <end position="172"/>
    </location>
</feature>
<comment type="similarity">
    <text evidence="6">Belongs to the exbB/tolQ family.</text>
</comment>
<reference evidence="10 11" key="2">
    <citation type="submission" date="2019-09" db="EMBL/GenBank/DDBJ databases">
        <title>Draft genome sequencing and comparative genomics of hatchery-associated Vibrios.</title>
        <authorList>
            <person name="Kehlet-Delgado H."/>
            <person name="Mueller R.S."/>
        </authorList>
    </citation>
    <scope>NUCLEOTIDE SEQUENCE [LARGE SCALE GENOMIC DNA]</scope>
    <source>
        <strain evidence="10 11">09-121-3</strain>
    </source>
</reference>
<evidence type="ECO:0000256" key="5">
    <source>
        <dbReference type="ARBA" id="ARBA00023136"/>
    </source>
</evidence>
<comment type="caution">
    <text evidence="9">The sequence shown here is derived from an EMBL/GenBank/DDBJ whole genome shotgun (WGS) entry which is preliminary data.</text>
</comment>
<dbReference type="EMBL" id="JXXR01000001">
    <property type="protein sequence ID" value="KJY77708.1"/>
    <property type="molecule type" value="Genomic_DNA"/>
</dbReference>
<dbReference type="Proteomes" id="UP000576645">
    <property type="component" value="Unassembled WGS sequence"/>
</dbReference>
<protein>
    <submittedName>
        <fullName evidence="9 10">TolQ</fullName>
    </submittedName>
</protein>
<evidence type="ECO:0000259" key="8">
    <source>
        <dbReference type="Pfam" id="PF01618"/>
    </source>
</evidence>
<dbReference type="AlphaFoldDB" id="A0A837GAN8"/>
<dbReference type="PANTHER" id="PTHR30625:SF18">
    <property type="entry name" value="TONB2 ENERGY TRANSDUCTION SYSTEM INNER MEMBRANE COMPONENT EXBB"/>
    <property type="match status" value="1"/>
</dbReference>
<evidence type="ECO:0000313" key="11">
    <source>
        <dbReference type="Proteomes" id="UP000576645"/>
    </source>
</evidence>
<dbReference type="RefSeq" id="WP_045984726.1">
    <property type="nucleotide sequence ID" value="NZ_CP063051.1"/>
</dbReference>
<evidence type="ECO:0000256" key="3">
    <source>
        <dbReference type="ARBA" id="ARBA00022692"/>
    </source>
</evidence>
<feature type="transmembrane region" description="Helical" evidence="7">
    <location>
        <begin position="144"/>
        <end position="164"/>
    </location>
</feature>
<evidence type="ECO:0000256" key="7">
    <source>
        <dbReference type="SAM" id="Phobius"/>
    </source>
</evidence>
<dbReference type="InterPro" id="IPR050790">
    <property type="entry name" value="ExbB/TolQ_transport"/>
</dbReference>
<sequence>MDAIFALLPEALAGSDWLLSLQNFMQQGGQVLWWLSGVVALCWLLILERIIYLFVEFPKHKANWVDAWRERSDQTSWYARSIREGWLSQAHSQLYQNLNIIKVLVAICPMLGLLGTVTGMISVFDVMANQGSSNPKLMASGISLATLPTMAGMVAALTGMFFHARLMKACQLREIKLEKSLRSQR</sequence>
<feature type="transmembrane region" description="Helical" evidence="7">
    <location>
        <begin position="103"/>
        <end position="124"/>
    </location>
</feature>
<dbReference type="GeneID" id="93941931"/>
<comment type="subcellular location">
    <subcellularLocation>
        <location evidence="1">Cell membrane</location>
        <topology evidence="1">Multi-pass membrane protein</topology>
    </subcellularLocation>
    <subcellularLocation>
        <location evidence="6">Membrane</location>
        <topology evidence="6">Multi-pass membrane protein</topology>
    </subcellularLocation>
</comment>
<organism evidence="9">
    <name type="scientific">Vibrio coralliilyticus</name>
    <dbReference type="NCBI Taxonomy" id="190893"/>
    <lineage>
        <taxon>Bacteria</taxon>
        <taxon>Pseudomonadati</taxon>
        <taxon>Pseudomonadota</taxon>
        <taxon>Gammaproteobacteria</taxon>
        <taxon>Vibrionales</taxon>
        <taxon>Vibrionaceae</taxon>
        <taxon>Vibrio</taxon>
    </lineage>
</organism>
<keyword evidence="4 7" id="KW-1133">Transmembrane helix</keyword>
<accession>A0A837GAN8</accession>
<dbReference type="EMBL" id="VTXP01000005">
    <property type="protein sequence ID" value="NOJ23438.1"/>
    <property type="molecule type" value="Genomic_DNA"/>
</dbReference>
<evidence type="ECO:0000256" key="6">
    <source>
        <dbReference type="RuleBase" id="RU004057"/>
    </source>
</evidence>
<proteinExistence type="inferred from homology"/>
<evidence type="ECO:0000313" key="9">
    <source>
        <dbReference type="EMBL" id="KJY77708.1"/>
    </source>
</evidence>
<keyword evidence="6" id="KW-0653">Protein transport</keyword>
<keyword evidence="2" id="KW-1003">Cell membrane</keyword>
<evidence type="ECO:0000256" key="4">
    <source>
        <dbReference type="ARBA" id="ARBA00022989"/>
    </source>
</evidence>
<dbReference type="OrthoDB" id="4045at2"/>
<dbReference type="GO" id="GO:0017038">
    <property type="term" value="P:protein import"/>
    <property type="evidence" value="ECO:0007669"/>
    <property type="project" value="TreeGrafter"/>
</dbReference>
<keyword evidence="5 7" id="KW-0472">Membrane</keyword>
<evidence type="ECO:0000256" key="2">
    <source>
        <dbReference type="ARBA" id="ARBA00022475"/>
    </source>
</evidence>
<feature type="transmembrane region" description="Helical" evidence="7">
    <location>
        <begin position="32"/>
        <end position="55"/>
    </location>
</feature>